<name>A0A3B0UC47_9ZZZZ</name>
<dbReference type="PANTHER" id="PTHR35093:SF8">
    <property type="entry name" value="OUTER MEMBRANE PROTEIN NMB0088-RELATED"/>
    <property type="match status" value="1"/>
</dbReference>
<keyword evidence="5" id="KW-0472">Membrane</keyword>
<sequence>MKKITISLISMLLVANLAFAGGLVTNTNQSAAWSRMLVRDASTSIDAVYFNPAGLTKLDDGLYISFSSQSIFQKQTITNSFKYLNDNTFIGSVSAPVFPSLYVAYKTNRWAFSMGFNIVGGGGSADFAKGIPMAEVPISSLVGAFSGQGVTGYSVDMAIKGTSIYYGLQLGASYAISDHVSVFAGIRYVMARNSYKGHIKDIKVKTAAGDVRADTFMNGIGDQLTAGATQASAASGLYKAAGDGVQPLLDGGLGGATISQALAGGYITQTQAATMTGALLQLGLTQAQVDAMNFTEIQTTYVGASTKFATMAAGFAKQAAQLYGGAKLMADQNIDVSQSGNGFTPILGVNLSFMDNNLDFGIKYEFKTKMTLTNSTPAGKGFVIGMNTDGTPIEMYPDGGTQNADMPAMLSIGGKINVSKAISLHVGYHTYWDSKTGWKDVSKNINKNSQELAFGAEFNLSRSFLLSFGYLHTTSGVNPSYQSDLSYSLNTNTVGAGGAWKINDGLTLQFGGYIVGYQSQTIPGSYDVAGTPVAYTTKYEKSTWALSVGLDFAIGKKKK</sequence>
<accession>A0A3B0UC47</accession>
<dbReference type="Gene3D" id="2.40.160.60">
    <property type="entry name" value="Outer membrane protein transport protein (OMPP1/FadL/TodX)"/>
    <property type="match status" value="1"/>
</dbReference>
<dbReference type="AlphaFoldDB" id="A0A3B0UC47"/>
<keyword evidence="6" id="KW-0998">Cell outer membrane</keyword>
<evidence type="ECO:0000256" key="6">
    <source>
        <dbReference type="ARBA" id="ARBA00023237"/>
    </source>
</evidence>
<dbReference type="GO" id="GO:0015483">
    <property type="term" value="F:long-chain fatty acid transporting porin activity"/>
    <property type="evidence" value="ECO:0007669"/>
    <property type="project" value="TreeGrafter"/>
</dbReference>
<proteinExistence type="predicted"/>
<evidence type="ECO:0000256" key="3">
    <source>
        <dbReference type="ARBA" id="ARBA00022692"/>
    </source>
</evidence>
<dbReference type="SUPFAM" id="SSF56935">
    <property type="entry name" value="Porins"/>
    <property type="match status" value="1"/>
</dbReference>
<evidence type="ECO:0008006" key="8">
    <source>
        <dbReference type="Google" id="ProtNLM"/>
    </source>
</evidence>
<keyword evidence="4" id="KW-0732">Signal</keyword>
<keyword evidence="2" id="KW-1134">Transmembrane beta strand</keyword>
<protein>
    <recommendedName>
        <fullName evidence="8">Long-chain fatty acid transport protein</fullName>
    </recommendedName>
</protein>
<evidence type="ECO:0000256" key="2">
    <source>
        <dbReference type="ARBA" id="ARBA00022452"/>
    </source>
</evidence>
<dbReference type="EMBL" id="UOET01000254">
    <property type="protein sequence ID" value="VAW28535.1"/>
    <property type="molecule type" value="Genomic_DNA"/>
</dbReference>
<evidence type="ECO:0000256" key="5">
    <source>
        <dbReference type="ARBA" id="ARBA00023136"/>
    </source>
</evidence>
<evidence type="ECO:0000256" key="1">
    <source>
        <dbReference type="ARBA" id="ARBA00004571"/>
    </source>
</evidence>
<comment type="subcellular location">
    <subcellularLocation>
        <location evidence="1">Cell outer membrane</location>
        <topology evidence="1">Multi-pass membrane protein</topology>
    </subcellularLocation>
</comment>
<reference evidence="7" key="1">
    <citation type="submission" date="2018-06" db="EMBL/GenBank/DDBJ databases">
        <authorList>
            <person name="Zhirakovskaya E."/>
        </authorList>
    </citation>
    <scope>NUCLEOTIDE SEQUENCE</scope>
</reference>
<evidence type="ECO:0000256" key="4">
    <source>
        <dbReference type="ARBA" id="ARBA00022729"/>
    </source>
</evidence>
<evidence type="ECO:0000313" key="7">
    <source>
        <dbReference type="EMBL" id="VAW28535.1"/>
    </source>
</evidence>
<gene>
    <name evidence="7" type="ORF">MNBD_BACTEROID07-1608</name>
</gene>
<organism evidence="7">
    <name type="scientific">hydrothermal vent metagenome</name>
    <dbReference type="NCBI Taxonomy" id="652676"/>
    <lineage>
        <taxon>unclassified sequences</taxon>
        <taxon>metagenomes</taxon>
        <taxon>ecological metagenomes</taxon>
    </lineage>
</organism>
<dbReference type="GO" id="GO:0009279">
    <property type="term" value="C:cell outer membrane"/>
    <property type="evidence" value="ECO:0007669"/>
    <property type="project" value="UniProtKB-SubCell"/>
</dbReference>
<keyword evidence="3" id="KW-0812">Transmembrane</keyword>
<dbReference type="PANTHER" id="PTHR35093">
    <property type="entry name" value="OUTER MEMBRANE PROTEIN NMB0088-RELATED"/>
    <property type="match status" value="1"/>
</dbReference>
<dbReference type="InterPro" id="IPR005017">
    <property type="entry name" value="OMPP1/FadL/TodX"/>
</dbReference>